<dbReference type="Gene3D" id="3.40.50.1000">
    <property type="entry name" value="HAD superfamily/HAD-like"/>
    <property type="match status" value="1"/>
</dbReference>
<dbReference type="PANTHER" id="PTHR43768">
    <property type="entry name" value="TREHALOSE 6-PHOSPHATE PHOSPHATASE"/>
    <property type="match status" value="1"/>
</dbReference>
<dbReference type="PANTHER" id="PTHR43768:SF3">
    <property type="entry name" value="TREHALOSE 6-PHOSPHATE PHOSPHATASE"/>
    <property type="match status" value="1"/>
</dbReference>
<evidence type="ECO:0000313" key="5">
    <source>
        <dbReference type="EMBL" id="MBB6092444.1"/>
    </source>
</evidence>
<organism evidence="5 6">
    <name type="scientific">Povalibacter uvarum</name>
    <dbReference type="NCBI Taxonomy" id="732238"/>
    <lineage>
        <taxon>Bacteria</taxon>
        <taxon>Pseudomonadati</taxon>
        <taxon>Pseudomonadota</taxon>
        <taxon>Gammaproteobacteria</taxon>
        <taxon>Steroidobacterales</taxon>
        <taxon>Steroidobacteraceae</taxon>
        <taxon>Povalibacter</taxon>
    </lineage>
</organism>
<dbReference type="SUPFAM" id="SSF56784">
    <property type="entry name" value="HAD-like"/>
    <property type="match status" value="1"/>
</dbReference>
<keyword evidence="4" id="KW-0460">Magnesium</keyword>
<dbReference type="UniPathway" id="UPA00299"/>
<comment type="pathway">
    <text evidence="1 4">Glycan biosynthesis; trehalose biosynthesis.</text>
</comment>
<name>A0A841HIN5_9GAMM</name>
<sequence>MTFPAIPHVTADASLALFLDVDGTLLEIAPTPNAVVVPDSLKELLASLSVRLDGALALVSGRSIVTLDKLFAPLRLAAAGIHGSERREASGCVVRPRVDLVRFAAARDALAAWTSRHPGTLLEDKGSALALHYRLAPNLEDEAHREAQLALERLGGTHELQRGKSVVELRPAGHSKGSAISAFLRDAPFLGRFPIFIGDDVTDEAGFAIVNKLGGMSIRVGASAATAAAHRLDGVDDVIAWLQDFNSR</sequence>
<dbReference type="GO" id="GO:0000287">
    <property type="term" value="F:magnesium ion binding"/>
    <property type="evidence" value="ECO:0007669"/>
    <property type="project" value="UniProtKB-ARBA"/>
</dbReference>
<dbReference type="NCBIfam" id="TIGR01484">
    <property type="entry name" value="HAD-SF-IIB"/>
    <property type="match status" value="1"/>
</dbReference>
<evidence type="ECO:0000256" key="2">
    <source>
        <dbReference type="ARBA" id="ARBA00008770"/>
    </source>
</evidence>
<keyword evidence="4" id="KW-0479">Metal-binding</keyword>
<comment type="similarity">
    <text evidence="2 4">Belongs to the trehalose phosphatase family.</text>
</comment>
<comment type="cofactor">
    <cofactor evidence="4">
        <name>Mg(2+)</name>
        <dbReference type="ChEBI" id="CHEBI:18420"/>
    </cofactor>
</comment>
<comment type="function">
    <text evidence="4">Removes the phosphate from trehalose 6-phosphate to produce free trehalose.</text>
</comment>
<evidence type="ECO:0000256" key="3">
    <source>
        <dbReference type="ARBA" id="ARBA00022801"/>
    </source>
</evidence>
<evidence type="ECO:0000256" key="1">
    <source>
        <dbReference type="ARBA" id="ARBA00005199"/>
    </source>
</evidence>
<protein>
    <recommendedName>
        <fullName evidence="4">Trehalose 6-phosphate phosphatase</fullName>
        <ecNumber evidence="4">3.1.3.12</ecNumber>
    </recommendedName>
</protein>
<keyword evidence="3 4" id="KW-0378">Hydrolase</keyword>
<dbReference type="Gene3D" id="3.30.70.1020">
    <property type="entry name" value="Trehalose-6-phosphate phosphatase related protein, domain 2"/>
    <property type="match status" value="1"/>
</dbReference>
<proteinExistence type="inferred from homology"/>
<keyword evidence="6" id="KW-1185">Reference proteome</keyword>
<reference evidence="5 6" key="1">
    <citation type="submission" date="2020-08" db="EMBL/GenBank/DDBJ databases">
        <title>Genomic Encyclopedia of Type Strains, Phase IV (KMG-IV): sequencing the most valuable type-strain genomes for metagenomic binning, comparative biology and taxonomic classification.</title>
        <authorList>
            <person name="Goeker M."/>
        </authorList>
    </citation>
    <scope>NUCLEOTIDE SEQUENCE [LARGE SCALE GENOMIC DNA]</scope>
    <source>
        <strain evidence="5 6">DSM 26723</strain>
    </source>
</reference>
<dbReference type="RefSeq" id="WP_184330242.1">
    <property type="nucleotide sequence ID" value="NZ_JACHHZ010000002.1"/>
</dbReference>
<dbReference type="InterPro" id="IPR036412">
    <property type="entry name" value="HAD-like_sf"/>
</dbReference>
<dbReference type="GO" id="GO:0005992">
    <property type="term" value="P:trehalose biosynthetic process"/>
    <property type="evidence" value="ECO:0007669"/>
    <property type="project" value="UniProtKB-UniPathway"/>
</dbReference>
<dbReference type="Proteomes" id="UP000588068">
    <property type="component" value="Unassembled WGS sequence"/>
</dbReference>
<gene>
    <name evidence="5" type="ORF">HNQ60_001322</name>
</gene>
<dbReference type="GO" id="GO:0004805">
    <property type="term" value="F:trehalose-phosphatase activity"/>
    <property type="evidence" value="ECO:0007669"/>
    <property type="project" value="UniProtKB-EC"/>
</dbReference>
<comment type="catalytic activity">
    <reaction evidence="4">
        <text>alpha,alpha-trehalose 6-phosphate + H2O = alpha,alpha-trehalose + phosphate</text>
        <dbReference type="Rhea" id="RHEA:23420"/>
        <dbReference type="ChEBI" id="CHEBI:15377"/>
        <dbReference type="ChEBI" id="CHEBI:16551"/>
        <dbReference type="ChEBI" id="CHEBI:43474"/>
        <dbReference type="ChEBI" id="CHEBI:58429"/>
        <dbReference type="EC" id="3.1.3.12"/>
    </reaction>
</comment>
<accession>A0A841HIN5</accession>
<dbReference type="AlphaFoldDB" id="A0A841HIN5"/>
<evidence type="ECO:0000313" key="6">
    <source>
        <dbReference type="Proteomes" id="UP000588068"/>
    </source>
</evidence>
<comment type="caution">
    <text evidence="5">The sequence shown here is derived from an EMBL/GenBank/DDBJ whole genome shotgun (WGS) entry which is preliminary data.</text>
</comment>
<dbReference type="InterPro" id="IPR006379">
    <property type="entry name" value="HAD-SF_hydro_IIB"/>
</dbReference>
<dbReference type="InterPro" id="IPR044651">
    <property type="entry name" value="OTSB-like"/>
</dbReference>
<dbReference type="EC" id="3.1.3.12" evidence="4"/>
<evidence type="ECO:0000256" key="4">
    <source>
        <dbReference type="RuleBase" id="RU361117"/>
    </source>
</evidence>
<dbReference type="CDD" id="cd01627">
    <property type="entry name" value="HAD_TPP"/>
    <property type="match status" value="1"/>
</dbReference>
<dbReference type="InterPro" id="IPR023214">
    <property type="entry name" value="HAD_sf"/>
</dbReference>
<dbReference type="EMBL" id="JACHHZ010000002">
    <property type="protein sequence ID" value="MBB6092444.1"/>
    <property type="molecule type" value="Genomic_DNA"/>
</dbReference>
<dbReference type="Pfam" id="PF02358">
    <property type="entry name" value="Trehalose_PPase"/>
    <property type="match status" value="1"/>
</dbReference>
<dbReference type="NCBIfam" id="TIGR00685">
    <property type="entry name" value="T6PP"/>
    <property type="match status" value="1"/>
</dbReference>
<dbReference type="InterPro" id="IPR003337">
    <property type="entry name" value="Trehalose_PPase"/>
</dbReference>